<reference evidence="5 6" key="1">
    <citation type="journal article" date="2016" name="Mol. Biol. Evol.">
        <title>Comparative Genomics of Early-Diverging Mushroom-Forming Fungi Provides Insights into the Origins of Lignocellulose Decay Capabilities.</title>
        <authorList>
            <person name="Nagy L.G."/>
            <person name="Riley R."/>
            <person name="Tritt A."/>
            <person name="Adam C."/>
            <person name="Daum C."/>
            <person name="Floudas D."/>
            <person name="Sun H."/>
            <person name="Yadav J.S."/>
            <person name="Pangilinan J."/>
            <person name="Larsson K.H."/>
            <person name="Matsuura K."/>
            <person name="Barry K."/>
            <person name="Labutti K."/>
            <person name="Kuo R."/>
            <person name="Ohm R.A."/>
            <person name="Bhattacharya S.S."/>
            <person name="Shirouzu T."/>
            <person name="Yoshinaga Y."/>
            <person name="Martin F.M."/>
            <person name="Grigoriev I.V."/>
            <person name="Hibbett D.S."/>
        </authorList>
    </citation>
    <scope>NUCLEOTIDE SEQUENCE [LARGE SCALE GENOMIC DNA]</scope>
    <source>
        <strain evidence="5 6">HHB12029</strain>
    </source>
</reference>
<accession>A0A165EVU0</accession>
<evidence type="ECO:0000256" key="3">
    <source>
        <dbReference type="ARBA" id="ARBA00023002"/>
    </source>
</evidence>
<dbReference type="GO" id="GO:0044550">
    <property type="term" value="P:secondary metabolite biosynthetic process"/>
    <property type="evidence" value="ECO:0007669"/>
    <property type="project" value="TreeGrafter"/>
</dbReference>
<dbReference type="Gene3D" id="3.50.50.60">
    <property type="entry name" value="FAD/NAD(P)-binding domain"/>
    <property type="match status" value="1"/>
</dbReference>
<organism evidence="5 6">
    <name type="scientific">Exidia glandulosa HHB12029</name>
    <dbReference type="NCBI Taxonomy" id="1314781"/>
    <lineage>
        <taxon>Eukaryota</taxon>
        <taxon>Fungi</taxon>
        <taxon>Dikarya</taxon>
        <taxon>Basidiomycota</taxon>
        <taxon>Agaricomycotina</taxon>
        <taxon>Agaricomycetes</taxon>
        <taxon>Auriculariales</taxon>
        <taxon>Exidiaceae</taxon>
        <taxon>Exidia</taxon>
    </lineage>
</organism>
<name>A0A165EVU0_EXIGL</name>
<evidence type="ECO:0000313" key="5">
    <source>
        <dbReference type="EMBL" id="KZV87798.1"/>
    </source>
</evidence>
<dbReference type="Proteomes" id="UP000077266">
    <property type="component" value="Unassembled WGS sequence"/>
</dbReference>
<keyword evidence="2" id="KW-0274">FAD</keyword>
<dbReference type="PANTHER" id="PTHR46720:SF3">
    <property type="entry name" value="FAD-BINDING DOMAIN-CONTAINING PROTEIN-RELATED"/>
    <property type="match status" value="1"/>
</dbReference>
<feature type="domain" description="FAD-binding" evidence="4">
    <location>
        <begin position="307"/>
        <end position="391"/>
    </location>
</feature>
<dbReference type="InParanoid" id="A0A165EVU0"/>
<dbReference type="SUPFAM" id="SSF51905">
    <property type="entry name" value="FAD/NAD(P)-binding domain"/>
    <property type="match status" value="1"/>
</dbReference>
<dbReference type="InterPro" id="IPR002938">
    <property type="entry name" value="FAD-bd"/>
</dbReference>
<dbReference type="InterPro" id="IPR051104">
    <property type="entry name" value="FAD_monoxygenase"/>
</dbReference>
<keyword evidence="6" id="KW-1185">Reference proteome</keyword>
<dbReference type="Pfam" id="PF01494">
    <property type="entry name" value="FAD_binding_3"/>
    <property type="match status" value="2"/>
</dbReference>
<protein>
    <submittedName>
        <fullName evidence="5">FAD/NAD(P)-binding domain-containing protein</fullName>
    </submittedName>
</protein>
<sequence length="450" mass="48606">MTAVSTELRIAIIGGGISGLCLASVLEQYDVAKKLEIHVYEAAASFGEVGAGVTIWGRSFQVLRALGLEAKFAAIDMNKGREDEKFGFKYRRSDQGPNGHEYGIRPFPNGHAYHRAQFLSVLSDHVEQSPRIIVSFNKRLESVDTQNSLGNDPYTLRFKDGTTSTCDVLIGADGIRSPVRIAMLDVAVQETGDATLKAAGPAVWCGTSIYRTLVPMAEVCENYLQLGGNGTPLIKDGPIIYSGKGKALAVYPIQGGTVANIAINIMEGKQVGEPYPHGSWVSDVDPAFLKNEFEGWEIEVGALMKGVKKSSRWGVHVVLGLKSFAYGRIAVQGDAAHAMTPYNGSGANQAIEDAFVLGRMLAHPLCTRETVHHALKAYDSVRRERAQAIQELSFELGRLGTMTEPFDESADVEAATSARLLSVGAWVGQGDMEEEVQKAEVNFKALVNAV</sequence>
<dbReference type="PANTHER" id="PTHR46720">
    <property type="entry name" value="HYDROXYLASE, PUTATIVE (AFU_ORTHOLOGUE AFUA_3G01460)-RELATED"/>
    <property type="match status" value="1"/>
</dbReference>
<evidence type="ECO:0000256" key="1">
    <source>
        <dbReference type="ARBA" id="ARBA00022630"/>
    </source>
</evidence>
<dbReference type="InterPro" id="IPR036188">
    <property type="entry name" value="FAD/NAD-bd_sf"/>
</dbReference>
<keyword evidence="3" id="KW-0560">Oxidoreductase</keyword>
<feature type="domain" description="FAD-binding" evidence="4">
    <location>
        <begin position="9"/>
        <end position="182"/>
    </location>
</feature>
<keyword evidence="1" id="KW-0285">Flavoprotein</keyword>
<dbReference type="EMBL" id="KV426115">
    <property type="protein sequence ID" value="KZV87798.1"/>
    <property type="molecule type" value="Genomic_DNA"/>
</dbReference>
<dbReference type="GO" id="GO:0016491">
    <property type="term" value="F:oxidoreductase activity"/>
    <property type="evidence" value="ECO:0007669"/>
    <property type="project" value="UniProtKB-KW"/>
</dbReference>
<dbReference type="GO" id="GO:0071949">
    <property type="term" value="F:FAD binding"/>
    <property type="evidence" value="ECO:0007669"/>
    <property type="project" value="InterPro"/>
</dbReference>
<proteinExistence type="predicted"/>
<dbReference type="OrthoDB" id="417877at2759"/>
<gene>
    <name evidence="5" type="ORF">EXIGLDRAFT_679596</name>
</gene>
<evidence type="ECO:0000256" key="2">
    <source>
        <dbReference type="ARBA" id="ARBA00022827"/>
    </source>
</evidence>
<dbReference type="STRING" id="1314781.A0A165EVU0"/>
<dbReference type="AlphaFoldDB" id="A0A165EVU0"/>
<dbReference type="PRINTS" id="PR00420">
    <property type="entry name" value="RNGMNOXGNASE"/>
</dbReference>
<dbReference type="SUPFAM" id="SSF54373">
    <property type="entry name" value="FAD-linked reductases, C-terminal domain"/>
    <property type="match status" value="1"/>
</dbReference>
<evidence type="ECO:0000313" key="6">
    <source>
        <dbReference type="Proteomes" id="UP000077266"/>
    </source>
</evidence>
<evidence type="ECO:0000259" key="4">
    <source>
        <dbReference type="Pfam" id="PF01494"/>
    </source>
</evidence>